<dbReference type="PATRIC" id="fig|1365965.3.peg.1233"/>
<gene>
    <name evidence="1" type="ORF">BBM1128_06135</name>
</gene>
<accession>A0A0L7AYR6</accession>
<dbReference type="Proteomes" id="UP000037193">
    <property type="component" value="Unassembled WGS sequence"/>
</dbReference>
<evidence type="ECO:0000313" key="2">
    <source>
        <dbReference type="Proteomes" id="UP000037193"/>
    </source>
</evidence>
<sequence length="47" mass="5673">MIMRNPIDTSIFLKSEEIVADVESARRQLIFYLLDLITLRFWLFLKL</sequence>
<organism evidence="1 2">
    <name type="scientific">Bifidobacterium breve MCC 1128</name>
    <dbReference type="NCBI Taxonomy" id="1365965"/>
    <lineage>
        <taxon>Bacteria</taxon>
        <taxon>Bacillati</taxon>
        <taxon>Actinomycetota</taxon>
        <taxon>Actinomycetes</taxon>
        <taxon>Bifidobacteriales</taxon>
        <taxon>Bifidobacteriaceae</taxon>
        <taxon>Bifidobacterium</taxon>
    </lineage>
</organism>
<evidence type="ECO:0000313" key="1">
    <source>
        <dbReference type="EMBL" id="KOA40360.1"/>
    </source>
</evidence>
<reference evidence="1 2" key="1">
    <citation type="journal article" date="2015" name="Int J Genomics">
        <title>Comparative Genomics Revealed Genetic Diversity and Species/Strain-Level Differences in Carbohydrate Metabolism of Three Probiotic Bifidobacterial Species.</title>
        <authorList>
            <person name="Odamaki T."/>
            <person name="Horigome A."/>
            <person name="Sugahara H."/>
            <person name="Hashikura N."/>
            <person name="Minami J."/>
            <person name="Xiao J.Z."/>
            <person name="Abe F."/>
        </authorList>
    </citation>
    <scope>NUCLEOTIDE SEQUENCE [LARGE SCALE GENOMIC DNA]</scope>
    <source>
        <strain evidence="1 2">MCC 1128</strain>
    </source>
</reference>
<name>A0A0L7AYR6_BIFBR</name>
<comment type="caution">
    <text evidence="1">The sequence shown here is derived from an EMBL/GenBank/DDBJ whole genome shotgun (WGS) entry which is preliminary data.</text>
</comment>
<proteinExistence type="predicted"/>
<dbReference type="EMBL" id="AVQD01000010">
    <property type="protein sequence ID" value="KOA40360.1"/>
    <property type="molecule type" value="Genomic_DNA"/>
</dbReference>
<protein>
    <submittedName>
        <fullName evidence="1">Uncharacterized protein</fullName>
    </submittedName>
</protein>
<dbReference type="AlphaFoldDB" id="A0A0L7AYR6"/>